<dbReference type="EMBL" id="CP038484">
    <property type="protein sequence ID" value="QFZ25440.1"/>
    <property type="molecule type" value="Genomic_DNA"/>
</dbReference>
<gene>
    <name evidence="1" type="ORF">EJF14_10535</name>
</gene>
<protein>
    <submittedName>
        <fullName evidence="1">Amino-acid acetyltransferase</fullName>
    </submittedName>
</protein>
<accession>A0ACD0WDB6</accession>
<evidence type="ECO:0000313" key="1">
    <source>
        <dbReference type="EMBL" id="QFZ25440.1"/>
    </source>
</evidence>
<dbReference type="Proteomes" id="UP000326582">
    <property type="component" value="Chromosome 1"/>
</dbReference>
<reference evidence="2" key="1">
    <citation type="journal article" date="2019" name="MBio">
        <title>Comparative genomics for the elucidation of multidrug resistance (MDR) in Candida lusitaniae.</title>
        <authorList>
            <person name="Kannan A."/>
            <person name="Asner S.A."/>
            <person name="Trachsel E."/>
            <person name="Kelly S."/>
            <person name="Parker J."/>
            <person name="Sanglard D."/>
        </authorList>
    </citation>
    <scope>NUCLEOTIDE SEQUENCE [LARGE SCALE GENOMIC DNA]</scope>
    <source>
        <strain evidence="2">P1</strain>
    </source>
</reference>
<organism evidence="1 2">
    <name type="scientific">Clavispora lusitaniae</name>
    <name type="common">Candida lusitaniae</name>
    <dbReference type="NCBI Taxonomy" id="36911"/>
    <lineage>
        <taxon>Eukaryota</taxon>
        <taxon>Fungi</taxon>
        <taxon>Dikarya</taxon>
        <taxon>Ascomycota</taxon>
        <taxon>Saccharomycotina</taxon>
        <taxon>Pichiomycetes</taxon>
        <taxon>Metschnikowiaceae</taxon>
        <taxon>Clavispora</taxon>
    </lineage>
</organism>
<keyword evidence="2" id="KW-1185">Reference proteome</keyword>
<name>A0ACD0WDB6_CLALS</name>
<evidence type="ECO:0000313" key="2">
    <source>
        <dbReference type="Proteomes" id="UP000326582"/>
    </source>
</evidence>
<proteinExistence type="predicted"/>
<sequence length="591" mass="67561">MSIYSCFRKVTQVYFTIMSNFKTLNRQFISNFKTTKYVTDAKRNLILSILKSTTTKREAKNYLYKYQNQFDFSDISFENTTVAPKLEKRDHQRELFINRFLRGQDPFLNVYDEEETKLRKIPLRVALFKICVMDGSIELWEGITETFRRLVHLGISPIIVLDNASVETTNFKARTSHAMHQAYKLNQYLAKKAEEETSTIKSSIVRSPFIRKGKQLTISSLEQILIPLYQGIIPILQPIEYTSATGVQKFVDANEALYTICLDLLNHSSLLTLEKVVIADKLGGIPSIERNQTSHVFINLSQELSDIISEMYIGFLETEVRDQHLKNLHIMNDILELSAQKSGNNDTTGIITTPEVIALNNDSLNPVIYNVLTDRPIISSSLPSSLERTPQVSTSILKKGFEVTVLDQFSYDNHFTFSNLVRDGLVDEDKLFNLISDSFRRPLDKEKYRSRIQNSIASIIIVGDYDGAAIVTWEELADGQRVAYLDKFAISVANQGLPSLADIIFKLVSQSHQGELIWRSRANNPVNKWYFERCRGSLGLPDSPWKLFYTGDIFKNRLGARLDSSKHDSIDITSKLRMYSDLIESIEPSFN</sequence>